<evidence type="ECO:0000256" key="1">
    <source>
        <dbReference type="ARBA" id="ARBA00005417"/>
    </source>
</evidence>
<dbReference type="EMBL" id="PDYG01000014">
    <property type="protein sequence ID" value="PHU38177.1"/>
    <property type="molecule type" value="Genomic_DNA"/>
</dbReference>
<dbReference type="PANTHER" id="PTHR42734">
    <property type="entry name" value="METAL TRANSPORT SYSTEM ATP-BINDING PROTEIN TM_0124-RELATED"/>
    <property type="match status" value="1"/>
</dbReference>
<name>A0A2G3E4F2_9FIRM</name>
<keyword evidence="3" id="KW-0547">Nucleotide-binding</keyword>
<dbReference type="RefSeq" id="WP_099385724.1">
    <property type="nucleotide sequence ID" value="NZ_JANSWH010000080.1"/>
</dbReference>
<dbReference type="AlphaFoldDB" id="A0A2G3E4F2"/>
<dbReference type="Proteomes" id="UP000224563">
    <property type="component" value="Unassembled WGS sequence"/>
</dbReference>
<protein>
    <submittedName>
        <fullName evidence="6">ABC transporter ATP-binding protein</fullName>
    </submittedName>
</protein>
<keyword evidence="7" id="KW-1185">Reference proteome</keyword>
<gene>
    <name evidence="6" type="ORF">CSX02_03985</name>
</gene>
<dbReference type="SUPFAM" id="SSF52540">
    <property type="entry name" value="P-loop containing nucleoside triphosphate hydrolases"/>
    <property type="match status" value="1"/>
</dbReference>
<sequence>MKKIIKACGFHCIKVNHLGVSFGEQVVLEDVNLHVHCNSLMAIVGKNGAGKSTLVRALLGDVPYTGNIEFRDTKDGHMEKLKIGYVPQKLNVDKNTPLSVYDLIASYQFRFPIFLAKRRNLYQQIKEALAVFEAEDLIDRQVCNLSGGQMQRVLLSMAFMDEPHLLLLDEPVSGVDQTGMDLFYKTITRIKEQYDLAIILISHDMDYVRKYADQVVLLDKTVLASGTPHELYARPEFIAIFGEHAGGAQTVAHETHSRPIVEYKPYDASYHGKGGTK</sequence>
<reference evidence="6 7" key="2">
    <citation type="submission" date="2017-10" db="EMBL/GenBank/DDBJ databases">
        <authorList>
            <person name="Banno H."/>
            <person name="Chua N.-H."/>
        </authorList>
    </citation>
    <scope>NUCLEOTIDE SEQUENCE [LARGE SCALE GENOMIC DNA]</scope>
    <source>
        <strain evidence="6 7">JK623</strain>
    </source>
</reference>
<keyword evidence="2" id="KW-0813">Transport</keyword>
<dbReference type="InterPro" id="IPR003439">
    <property type="entry name" value="ABC_transporter-like_ATP-bd"/>
</dbReference>
<evidence type="ECO:0000313" key="7">
    <source>
        <dbReference type="Proteomes" id="UP000224563"/>
    </source>
</evidence>
<proteinExistence type="inferred from homology"/>
<dbReference type="InterPro" id="IPR017871">
    <property type="entry name" value="ABC_transporter-like_CS"/>
</dbReference>
<dbReference type="InterPro" id="IPR027417">
    <property type="entry name" value="P-loop_NTPase"/>
</dbReference>
<dbReference type="GO" id="GO:0016887">
    <property type="term" value="F:ATP hydrolysis activity"/>
    <property type="evidence" value="ECO:0007669"/>
    <property type="project" value="InterPro"/>
</dbReference>
<dbReference type="Pfam" id="PF00005">
    <property type="entry name" value="ABC_tran"/>
    <property type="match status" value="1"/>
</dbReference>
<evidence type="ECO:0000256" key="3">
    <source>
        <dbReference type="ARBA" id="ARBA00022741"/>
    </source>
</evidence>
<evidence type="ECO:0000259" key="5">
    <source>
        <dbReference type="PROSITE" id="PS50893"/>
    </source>
</evidence>
<reference evidence="6 7" key="1">
    <citation type="submission" date="2017-10" db="EMBL/GenBank/DDBJ databases">
        <title>Resolving the taxonomy of Roseburia spp., Eubacterium rectale and Agathobacter spp. through phylogenomic analysis.</title>
        <authorList>
            <person name="Sheridan P.O."/>
            <person name="Walker A.W."/>
            <person name="Duncan S.H."/>
            <person name="Scott K.P."/>
            <person name="Toole P.W.O."/>
            <person name="Luis P."/>
            <person name="Flint H.J."/>
        </authorList>
    </citation>
    <scope>NUCLEOTIDE SEQUENCE [LARGE SCALE GENOMIC DNA]</scope>
    <source>
        <strain evidence="6 7">JK623</strain>
    </source>
</reference>
<evidence type="ECO:0000256" key="2">
    <source>
        <dbReference type="ARBA" id="ARBA00022448"/>
    </source>
</evidence>
<keyword evidence="4 6" id="KW-0067">ATP-binding</keyword>
<dbReference type="Gene3D" id="3.40.50.300">
    <property type="entry name" value="P-loop containing nucleotide triphosphate hydrolases"/>
    <property type="match status" value="1"/>
</dbReference>
<dbReference type="InterPro" id="IPR003593">
    <property type="entry name" value="AAA+_ATPase"/>
</dbReference>
<organism evidence="6 7">
    <name type="scientific">Agathobacter ruminis</name>
    <dbReference type="NCBI Taxonomy" id="1712665"/>
    <lineage>
        <taxon>Bacteria</taxon>
        <taxon>Bacillati</taxon>
        <taxon>Bacillota</taxon>
        <taxon>Clostridia</taxon>
        <taxon>Lachnospirales</taxon>
        <taxon>Lachnospiraceae</taxon>
        <taxon>Agathobacter</taxon>
    </lineage>
</organism>
<dbReference type="SMART" id="SM00382">
    <property type="entry name" value="AAA"/>
    <property type="match status" value="1"/>
</dbReference>
<comment type="caution">
    <text evidence="6">The sequence shown here is derived from an EMBL/GenBank/DDBJ whole genome shotgun (WGS) entry which is preliminary data.</text>
</comment>
<dbReference type="PROSITE" id="PS00211">
    <property type="entry name" value="ABC_TRANSPORTER_1"/>
    <property type="match status" value="1"/>
</dbReference>
<evidence type="ECO:0000256" key="4">
    <source>
        <dbReference type="ARBA" id="ARBA00022840"/>
    </source>
</evidence>
<dbReference type="PANTHER" id="PTHR42734:SF17">
    <property type="entry name" value="METAL TRANSPORT SYSTEM ATP-BINDING PROTEIN TM_0124-RELATED"/>
    <property type="match status" value="1"/>
</dbReference>
<feature type="domain" description="ABC transporter" evidence="5">
    <location>
        <begin position="13"/>
        <end position="244"/>
    </location>
</feature>
<dbReference type="GO" id="GO:0005524">
    <property type="term" value="F:ATP binding"/>
    <property type="evidence" value="ECO:0007669"/>
    <property type="project" value="UniProtKB-KW"/>
</dbReference>
<dbReference type="InterPro" id="IPR050153">
    <property type="entry name" value="Metal_Ion_Import_ABC"/>
</dbReference>
<accession>A0A2G3E4F2</accession>
<dbReference type="PROSITE" id="PS50893">
    <property type="entry name" value="ABC_TRANSPORTER_2"/>
    <property type="match status" value="1"/>
</dbReference>
<evidence type="ECO:0000313" key="6">
    <source>
        <dbReference type="EMBL" id="PHU38177.1"/>
    </source>
</evidence>
<comment type="similarity">
    <text evidence="1">Belongs to the ABC transporter superfamily.</text>
</comment>